<dbReference type="Proteomes" id="UP000282731">
    <property type="component" value="Chromosome"/>
</dbReference>
<dbReference type="Proteomes" id="UP000217564">
    <property type="component" value="Unassembled WGS sequence"/>
</dbReference>
<dbReference type="GeneID" id="60907833"/>
<dbReference type="EMBL" id="CP017150">
    <property type="protein sequence ID" value="AOP55296.1"/>
    <property type="molecule type" value="Genomic_DNA"/>
</dbReference>
<reference evidence="22 23" key="7">
    <citation type="submission" date="2019-01" db="EMBL/GenBank/DDBJ databases">
        <title>Comparative genomic analysis of Brevibacterium aurantiacum sheds light on its evolution and its adaptation to smear-ripened cheeses.</title>
        <authorList>
            <person name="Moineau S."/>
        </authorList>
    </citation>
    <scope>NUCLEOTIDE SEQUENCE [LARGE SCALE GENOMIC DNA]</scope>
    <source>
        <strain evidence="3 23">SMQ-1417</strain>
        <strain evidence="4 22">SMQ-1420</strain>
    </source>
</reference>
<sequence>MDTDKTETKAAGRPVVKRVLMVVAMLLTAFHLLASFLWIAPSSTARQVIPGNLLSEYMIPLWGQSWSVFAPEPINGDYYFDVRAVVKTDGGGEEVTDWVRATDVELDHSTYRPFPPRSAGLGIGVASDIKGSWEDLPNDQKAIVKLDYFKGDDSVDRLTTKLKEYEDPDGAVGGYLESEHLATAYATQVAKAIWGEDVQRVQYQAARQNVVPFAQRNDDDAERPNIQPVPVGWRALVSEPHQSDEEFAKYFCASDEVRCADEQ</sequence>
<accession>A0A2H1HN80</accession>
<dbReference type="EMBL" id="FXZG01000005">
    <property type="protein sequence ID" value="SMX75916.1"/>
    <property type="molecule type" value="Genomic_DNA"/>
</dbReference>
<dbReference type="KEGG" id="blin:BLSMQ_3598"/>
<dbReference type="Proteomes" id="UP000218377">
    <property type="component" value="Unassembled WGS sequence"/>
</dbReference>
<dbReference type="EMBL" id="NRGP01000007">
    <property type="protein sequence ID" value="PCC47470.1"/>
    <property type="molecule type" value="Genomic_DNA"/>
</dbReference>
<reference evidence="22 23" key="6">
    <citation type="submission" date="2017-12" db="EMBL/GenBank/DDBJ databases">
        <authorList>
            <person name="Levesque S."/>
        </authorList>
    </citation>
    <scope>NUCLEOTIDE SEQUENCE [LARGE SCALE GENOMIC DNA]</scope>
    <source>
        <strain evidence="3 23">SMQ-1417</strain>
        <strain evidence="4 22">SMQ-1420</strain>
    </source>
</reference>
<dbReference type="EMBL" id="FXYZ01000001">
    <property type="protein sequence ID" value="SMX64375.1"/>
    <property type="molecule type" value="Genomic_DNA"/>
</dbReference>
<evidence type="ECO:0000313" key="2">
    <source>
        <dbReference type="EMBL" id="AOP55296.1"/>
    </source>
</evidence>
<evidence type="ECO:0000313" key="21">
    <source>
        <dbReference type="Proteomes" id="UP000234525"/>
    </source>
</evidence>
<keyword evidence="1" id="KW-0812">Transmembrane</keyword>
<dbReference type="EMBL" id="CP025330">
    <property type="protein sequence ID" value="AZT94975.1"/>
    <property type="molecule type" value="Genomic_DNA"/>
</dbReference>
<dbReference type="Proteomes" id="UP000234525">
    <property type="component" value="Unassembled WGS sequence"/>
</dbReference>
<evidence type="ECO:0000313" key="14">
    <source>
        <dbReference type="Proteomes" id="UP000217564"/>
    </source>
</evidence>
<organism evidence="2 13">
    <name type="scientific">Brevibacterium aurantiacum</name>
    <dbReference type="NCBI Taxonomy" id="273384"/>
    <lineage>
        <taxon>Bacteria</taxon>
        <taxon>Bacillati</taxon>
        <taxon>Actinomycetota</taxon>
        <taxon>Actinomycetes</taxon>
        <taxon>Micrococcales</taxon>
        <taxon>Brevibacteriaceae</taxon>
        <taxon>Brevibacterium</taxon>
    </lineage>
</organism>
<evidence type="ECO:0000313" key="17">
    <source>
        <dbReference type="Proteomes" id="UP000218377"/>
    </source>
</evidence>
<dbReference type="InterPro" id="IPR043857">
    <property type="entry name" value="DUF5819"/>
</dbReference>
<dbReference type="eggNOG" id="ENOG5030ISH">
    <property type="taxonomic scope" value="Bacteria"/>
</dbReference>
<reference evidence="14 15" key="3">
    <citation type="journal article" date="2017" name="Elife">
        <title>Extensive horizontal gene transfer in cheese-associated bacteria.</title>
        <authorList>
            <person name="Bonham K.S."/>
            <person name="Wolfe B.E."/>
            <person name="Dutton R.J."/>
        </authorList>
    </citation>
    <scope>NUCLEOTIDE SEQUENCE [LARGE SCALE GENOMIC DNA]</scope>
    <source>
        <strain evidence="9 16">738_8</strain>
        <strain evidence="8 15">900_6</strain>
        <strain evidence="7 14">947_7</strain>
        <strain evidence="6 18">962_8</strain>
        <strain evidence="5 17">JB5</strain>
    </source>
</reference>
<dbReference type="Proteomes" id="UP000234289">
    <property type="component" value="Unassembled WGS sequence"/>
</dbReference>
<evidence type="ECO:0000313" key="5">
    <source>
        <dbReference type="EMBL" id="PCC17983.1"/>
    </source>
</evidence>
<reference evidence="13" key="2">
    <citation type="submission" date="2016-09" db="EMBL/GenBank/DDBJ databases">
        <title>Complete Genome Sequence of Brevibacterium linens SMQ-1335.</title>
        <authorList>
            <person name="de Melo A.G."/>
            <person name="Labrie S.J."/>
            <person name="Dumaresq J."/>
            <person name="Roberts R.J."/>
            <person name="Tremblay D.M."/>
            <person name="Moineau S."/>
        </authorList>
    </citation>
    <scope>NUCLEOTIDE SEQUENCE [LARGE SCALE GENOMIC DNA]</scope>
    <source>
        <strain evidence="13">SMQ-1335</strain>
    </source>
</reference>
<evidence type="ECO:0000313" key="3">
    <source>
        <dbReference type="EMBL" id="AZT94975.1"/>
    </source>
</evidence>
<dbReference type="EMBL" id="FXZB01000010">
    <property type="protein sequence ID" value="SMX78838.1"/>
    <property type="molecule type" value="Genomic_DNA"/>
</dbReference>
<evidence type="ECO:0000313" key="10">
    <source>
        <dbReference type="EMBL" id="SMX64375.1"/>
    </source>
</evidence>
<dbReference type="Proteomes" id="UP000217881">
    <property type="component" value="Unassembled WGS sequence"/>
</dbReference>
<evidence type="ECO:0000313" key="4">
    <source>
        <dbReference type="EMBL" id="AZT98710.1"/>
    </source>
</evidence>
<dbReference type="EMBL" id="NRGX01000001">
    <property type="protein sequence ID" value="PCC17983.1"/>
    <property type="molecule type" value="Genomic_DNA"/>
</dbReference>
<reference evidence="10 20" key="5">
    <citation type="submission" date="2017-03" db="EMBL/GenBank/DDBJ databases">
        <authorList>
            <person name="Afonso C.L."/>
            <person name="Miller P.J."/>
            <person name="Scott M.A."/>
            <person name="Spackman E."/>
            <person name="Goraichik I."/>
            <person name="Dimitrov K.M."/>
            <person name="Suarez D.L."/>
            <person name="Swayne D.E."/>
        </authorList>
    </citation>
    <scope>NUCLEOTIDE SEQUENCE [LARGE SCALE GENOMIC DNA]</scope>
    <source>
        <strain evidence="10">6</strain>
        <strain evidence="20">6(3)</strain>
        <strain evidence="12">ATCC 9175</strain>
        <strain evidence="11">CNRZ 920</strain>
    </source>
</reference>
<proteinExistence type="predicted"/>
<dbReference type="Proteomes" id="UP000218620">
    <property type="component" value="Unassembled WGS sequence"/>
</dbReference>
<protein>
    <submittedName>
        <fullName evidence="2">Uncharacterized protein</fullName>
    </submittedName>
</protein>
<dbReference type="RefSeq" id="WP_009882333.1">
    <property type="nucleotide sequence ID" value="NZ_AAGP01000006.1"/>
</dbReference>
<dbReference type="EMBL" id="NRHA01000009">
    <property type="protein sequence ID" value="PCC54338.1"/>
    <property type="molecule type" value="Genomic_DNA"/>
</dbReference>
<dbReference type="PATRIC" id="fig|1703.10.peg.3713"/>
<dbReference type="Pfam" id="PF19136">
    <property type="entry name" value="DUF5819"/>
    <property type="match status" value="1"/>
</dbReference>
<dbReference type="Proteomes" id="UP000234327">
    <property type="component" value="Unassembled WGS sequence"/>
</dbReference>
<evidence type="ECO:0000313" key="9">
    <source>
        <dbReference type="EMBL" id="PCC54338.1"/>
    </source>
</evidence>
<keyword evidence="1" id="KW-1133">Transmembrane helix</keyword>
<dbReference type="Proteomes" id="UP000094793">
    <property type="component" value="Chromosome"/>
</dbReference>
<evidence type="ECO:0000313" key="13">
    <source>
        <dbReference type="Proteomes" id="UP000094793"/>
    </source>
</evidence>
<dbReference type="EMBL" id="NRGQ01000009">
    <property type="protein sequence ID" value="PCC43082.1"/>
    <property type="molecule type" value="Genomic_DNA"/>
</dbReference>
<dbReference type="EMBL" id="NRGO01000004">
    <property type="protein sequence ID" value="PCC51679.1"/>
    <property type="molecule type" value="Genomic_DNA"/>
</dbReference>
<keyword evidence="21" id="KW-1185">Reference proteome</keyword>
<keyword evidence="1" id="KW-0472">Membrane</keyword>
<evidence type="ECO:0000313" key="18">
    <source>
        <dbReference type="Proteomes" id="UP000218620"/>
    </source>
</evidence>
<reference evidence="2" key="1">
    <citation type="submission" date="2016-09" db="EMBL/GenBank/DDBJ databases">
        <title>Complete Genome Sequence of Brevibacterium aurantiacum SMQ-1335.</title>
        <authorList>
            <person name="de Melo A.G."/>
            <person name="Labrie S.J."/>
            <person name="Dumaresq J."/>
            <person name="Roberts R.J."/>
            <person name="Tremblay D.M."/>
            <person name="Moineau S."/>
        </authorList>
    </citation>
    <scope>NUCLEOTIDE SEQUENCE</scope>
    <source>
        <strain evidence="2">SMQ-1335</strain>
    </source>
</reference>
<dbReference type="AlphaFoldDB" id="A0A1D7W8E8"/>
<evidence type="ECO:0000256" key="1">
    <source>
        <dbReference type="SAM" id="Phobius"/>
    </source>
</evidence>
<evidence type="ECO:0000313" key="22">
    <source>
        <dbReference type="Proteomes" id="UP000282731"/>
    </source>
</evidence>
<accession>A0A1D7W8E8</accession>
<evidence type="ECO:0000313" key="16">
    <source>
        <dbReference type="Proteomes" id="UP000217881"/>
    </source>
</evidence>
<evidence type="ECO:0000313" key="20">
    <source>
        <dbReference type="Proteomes" id="UP000234327"/>
    </source>
</evidence>
<evidence type="ECO:0000313" key="12">
    <source>
        <dbReference type="EMBL" id="SMX78838.1"/>
    </source>
</evidence>
<dbReference type="EMBL" id="CP025334">
    <property type="protein sequence ID" value="AZT98710.1"/>
    <property type="molecule type" value="Genomic_DNA"/>
</dbReference>
<accession>A0A2A3X2N2</accession>
<dbReference type="OrthoDB" id="9342777at2"/>
<reference evidence="19 21" key="4">
    <citation type="submission" date="2017-03" db="EMBL/GenBank/DDBJ databases">
        <authorList>
            <person name="Monnet C."/>
        </authorList>
    </citation>
    <scope>NUCLEOTIDE SEQUENCE [LARGE SCALE GENOMIC DNA]</scope>
    <source>
        <strain evidence="21">ATCC 9175</strain>
        <strain evidence="19">CNRZ 920</strain>
    </source>
</reference>
<name>A0A1D7W8E8_BREAU</name>
<evidence type="ECO:0000313" key="7">
    <source>
        <dbReference type="EMBL" id="PCC47470.1"/>
    </source>
</evidence>
<evidence type="ECO:0000313" key="19">
    <source>
        <dbReference type="Proteomes" id="UP000234289"/>
    </source>
</evidence>
<evidence type="ECO:0000313" key="23">
    <source>
        <dbReference type="Proteomes" id="UP000283000"/>
    </source>
</evidence>
<gene>
    <name evidence="12" type="ORF">BAUR9175_01708</name>
    <name evidence="11" type="ORF">BAUR920_01151</name>
    <name evidence="10" type="ORF">BAURA63_00396</name>
    <name evidence="2" type="ORF">BLSMQ_3598</name>
    <name evidence="9" type="ORF">CIK59_06280</name>
    <name evidence="8" type="ORF">CIK62_04030</name>
    <name evidence="7" type="ORF">CIK64_04875</name>
    <name evidence="6" type="ORF">CIK65_09385</name>
    <name evidence="5" type="ORF">CIK79_06555</name>
    <name evidence="3" type="ORF">CXR23_19020</name>
    <name evidence="4" type="ORF">CXR27_18225</name>
</gene>
<evidence type="ECO:0000313" key="6">
    <source>
        <dbReference type="EMBL" id="PCC43082.1"/>
    </source>
</evidence>
<feature type="transmembrane region" description="Helical" evidence="1">
    <location>
        <begin position="20"/>
        <end position="40"/>
    </location>
</feature>
<evidence type="ECO:0000313" key="8">
    <source>
        <dbReference type="EMBL" id="PCC51679.1"/>
    </source>
</evidence>
<evidence type="ECO:0000313" key="11">
    <source>
        <dbReference type="EMBL" id="SMX75916.1"/>
    </source>
</evidence>
<dbReference type="Proteomes" id="UP000217720">
    <property type="component" value="Unassembled WGS sequence"/>
</dbReference>
<evidence type="ECO:0000313" key="15">
    <source>
        <dbReference type="Proteomes" id="UP000217720"/>
    </source>
</evidence>
<dbReference type="Proteomes" id="UP000283000">
    <property type="component" value="Chromosome"/>
</dbReference>